<dbReference type="InterPro" id="IPR016160">
    <property type="entry name" value="Ald_DH_CS_CYS"/>
</dbReference>
<evidence type="ECO:0000259" key="5">
    <source>
        <dbReference type="Pfam" id="PF00171"/>
    </source>
</evidence>
<dbReference type="SUPFAM" id="SSF53720">
    <property type="entry name" value="ALDH-like"/>
    <property type="match status" value="1"/>
</dbReference>
<sequence length="504" mass="54541">MTLDDLKLLSKKDWTNKATALTFETRLFIDGGYRAASKGEELETINPANDTLLASMAAGTEEDIDLAVAAAKKAWDDGRWRHMPPRHRMEILSRLADLIEENAGELALLESLDMGKPISDVLNIDLPQVILTFRYFAECIDKIEGSVTNTIHEALHYIQHEPLGVVGAISPWNYPLLMATWKVAPALAAGNCVVLKPAEQAPLSCLRLAEFFVQAGGPAGVFNVVNGLGPVAGKALALHNDVTKITFTGSTAVGKLMQAYSGQSNLKRVSLECGGKSPQIFMPDLKDMDKAVDCALMGIFDNAGQVCNAGSRLLVHETIRDEFEAVFIQRSKEAYQPGDPLDPKTTMGPMVSKNQRQGVLDKINRGITEGAKAPLGGTIPEAYPIGAYIAPTLLSSVTQTMSPARDEIFGPVASLITFKDEEEAIQIANDSIYGLAASVWTQNVTTANRMVKSLEAGVIWVNCFGDGDMTQPFGGYKQSGNARDKCFASLMSYTQSKSAWFDLS</sequence>
<dbReference type="PROSITE" id="PS00687">
    <property type="entry name" value="ALDEHYDE_DEHYDR_GLU"/>
    <property type="match status" value="1"/>
</dbReference>
<dbReference type="OrthoDB" id="9772584at2"/>
<name>A0A0H2MTE8_9PROT</name>
<dbReference type="InterPro" id="IPR016161">
    <property type="entry name" value="Ald_DH/histidinol_DH"/>
</dbReference>
<dbReference type="PATRIC" id="fig|1489064.4.peg.4228"/>
<dbReference type="AlphaFoldDB" id="A0A0H2MTE8"/>
<evidence type="ECO:0000256" key="4">
    <source>
        <dbReference type="RuleBase" id="RU003345"/>
    </source>
</evidence>
<dbReference type="InterPro" id="IPR015590">
    <property type="entry name" value="Aldehyde_DH_dom"/>
</dbReference>
<dbReference type="Proteomes" id="UP000035444">
    <property type="component" value="Unassembled WGS sequence"/>
</dbReference>
<evidence type="ECO:0000313" key="7">
    <source>
        <dbReference type="Proteomes" id="UP000035444"/>
    </source>
</evidence>
<dbReference type="EMBL" id="LAQL01000009">
    <property type="protein sequence ID" value="KLN59920.1"/>
    <property type="molecule type" value="Genomic_DNA"/>
</dbReference>
<organism evidence="6 7">
    <name type="scientific">Kiloniella spongiae</name>
    <dbReference type="NCBI Taxonomy" id="1489064"/>
    <lineage>
        <taxon>Bacteria</taxon>
        <taxon>Pseudomonadati</taxon>
        <taxon>Pseudomonadota</taxon>
        <taxon>Alphaproteobacteria</taxon>
        <taxon>Rhodospirillales</taxon>
        <taxon>Kiloniellaceae</taxon>
        <taxon>Kiloniella</taxon>
    </lineage>
</organism>
<comment type="similarity">
    <text evidence="1 4">Belongs to the aldehyde dehydrogenase family.</text>
</comment>
<evidence type="ECO:0000256" key="2">
    <source>
        <dbReference type="ARBA" id="ARBA00023002"/>
    </source>
</evidence>
<dbReference type="PANTHER" id="PTHR11699">
    <property type="entry name" value="ALDEHYDE DEHYDROGENASE-RELATED"/>
    <property type="match status" value="1"/>
</dbReference>
<keyword evidence="7" id="KW-1185">Reference proteome</keyword>
<keyword evidence="2 4" id="KW-0560">Oxidoreductase</keyword>
<dbReference type="STRING" id="1489064.WH96_14410"/>
<dbReference type="InterPro" id="IPR029510">
    <property type="entry name" value="Ald_DH_CS_GLU"/>
</dbReference>
<dbReference type="PROSITE" id="PS00070">
    <property type="entry name" value="ALDEHYDE_DEHYDR_CYS"/>
    <property type="match status" value="1"/>
</dbReference>
<dbReference type="Pfam" id="PF00171">
    <property type="entry name" value="Aldedh"/>
    <property type="match status" value="1"/>
</dbReference>
<dbReference type="InterPro" id="IPR016162">
    <property type="entry name" value="Ald_DH_N"/>
</dbReference>
<dbReference type="FunFam" id="3.40.605.10:FF:000001">
    <property type="entry name" value="Aldehyde dehydrogenase 1"/>
    <property type="match status" value="1"/>
</dbReference>
<dbReference type="Gene3D" id="3.40.605.10">
    <property type="entry name" value="Aldehyde Dehydrogenase, Chain A, domain 1"/>
    <property type="match status" value="1"/>
</dbReference>
<evidence type="ECO:0000313" key="6">
    <source>
        <dbReference type="EMBL" id="KLN59920.1"/>
    </source>
</evidence>
<reference evidence="6 7" key="1">
    <citation type="submission" date="2015-03" db="EMBL/GenBank/DDBJ databases">
        <title>Genome Sequence of Kiloniella spongiae MEBiC09566, isolated from a marine sponge.</title>
        <authorList>
            <person name="Shao Z."/>
            <person name="Wang L."/>
            <person name="Li X."/>
        </authorList>
    </citation>
    <scope>NUCLEOTIDE SEQUENCE [LARGE SCALE GENOMIC DNA]</scope>
    <source>
        <strain evidence="6 7">MEBiC09566</strain>
    </source>
</reference>
<feature type="domain" description="Aldehyde dehydrogenase" evidence="5">
    <location>
        <begin position="37"/>
        <end position="498"/>
    </location>
</feature>
<dbReference type="FunFam" id="3.40.309.10:FF:000012">
    <property type="entry name" value="Betaine aldehyde dehydrogenase"/>
    <property type="match status" value="1"/>
</dbReference>
<dbReference type="InterPro" id="IPR016163">
    <property type="entry name" value="Ald_DH_C"/>
</dbReference>
<proteinExistence type="inferred from homology"/>
<accession>A0A0H2MTE8</accession>
<evidence type="ECO:0000256" key="3">
    <source>
        <dbReference type="PROSITE-ProRule" id="PRU10007"/>
    </source>
</evidence>
<dbReference type="RefSeq" id="WP_047764909.1">
    <property type="nucleotide sequence ID" value="NZ_LAQL01000009.1"/>
</dbReference>
<feature type="active site" evidence="3">
    <location>
        <position position="272"/>
    </location>
</feature>
<dbReference type="CDD" id="cd07112">
    <property type="entry name" value="ALDH_GABALDH-PuuC"/>
    <property type="match status" value="1"/>
</dbReference>
<protein>
    <submittedName>
        <fullName evidence="6">Aldehyde dehydrogenase</fullName>
    </submittedName>
</protein>
<dbReference type="GO" id="GO:0004030">
    <property type="term" value="F:aldehyde dehydrogenase [NAD(P)+] activity"/>
    <property type="evidence" value="ECO:0007669"/>
    <property type="project" value="UniProtKB-ARBA"/>
</dbReference>
<evidence type="ECO:0000256" key="1">
    <source>
        <dbReference type="ARBA" id="ARBA00009986"/>
    </source>
</evidence>
<gene>
    <name evidence="6" type="ORF">WH96_14410</name>
</gene>
<dbReference type="Gene3D" id="3.40.309.10">
    <property type="entry name" value="Aldehyde Dehydrogenase, Chain A, domain 2"/>
    <property type="match status" value="1"/>
</dbReference>
<comment type="caution">
    <text evidence="6">The sequence shown here is derived from an EMBL/GenBank/DDBJ whole genome shotgun (WGS) entry which is preliminary data.</text>
</comment>